<sequence>WAGKTITTTTRAQINLYLYTRTIDGNLRAGSLVLGVRRQGLSVHERGQVVQTEYEAAGSENLRNGGHSTVERSSLLGLLSVEKSLGVGVDTLLEYGVVESVLAHNELSDFGSLREARKDLSSGLKLPLSGIQRVELLKRGRGLAGIGGNRLERGEPLRDSKSAGGKSRRQSHIN</sequence>
<reference evidence="3" key="1">
    <citation type="submission" date="2022-10" db="EMBL/GenBank/DDBJ databases">
        <title>Genome assembly of Pristionchus species.</title>
        <authorList>
            <person name="Yoshida K."/>
            <person name="Sommer R.J."/>
        </authorList>
    </citation>
    <scope>NUCLEOTIDE SEQUENCE [LARGE SCALE GENOMIC DNA]</scope>
    <source>
        <strain evidence="3">RS5460</strain>
    </source>
</reference>
<dbReference type="AlphaFoldDB" id="A0AAN5DA40"/>
<feature type="region of interest" description="Disordered" evidence="1">
    <location>
        <begin position="148"/>
        <end position="174"/>
    </location>
</feature>
<name>A0AAN5DA40_9BILA</name>
<feature type="non-terminal residue" evidence="2">
    <location>
        <position position="174"/>
    </location>
</feature>
<feature type="non-terminal residue" evidence="2">
    <location>
        <position position="1"/>
    </location>
</feature>
<protein>
    <submittedName>
        <fullName evidence="2">Uncharacterized protein</fullName>
    </submittedName>
</protein>
<evidence type="ECO:0000313" key="3">
    <source>
        <dbReference type="Proteomes" id="UP001328107"/>
    </source>
</evidence>
<organism evidence="2 3">
    <name type="scientific">Pristionchus mayeri</name>
    <dbReference type="NCBI Taxonomy" id="1317129"/>
    <lineage>
        <taxon>Eukaryota</taxon>
        <taxon>Metazoa</taxon>
        <taxon>Ecdysozoa</taxon>
        <taxon>Nematoda</taxon>
        <taxon>Chromadorea</taxon>
        <taxon>Rhabditida</taxon>
        <taxon>Rhabditina</taxon>
        <taxon>Diplogasteromorpha</taxon>
        <taxon>Diplogasteroidea</taxon>
        <taxon>Neodiplogasteridae</taxon>
        <taxon>Pristionchus</taxon>
    </lineage>
</organism>
<evidence type="ECO:0000313" key="2">
    <source>
        <dbReference type="EMBL" id="GMR59284.1"/>
    </source>
</evidence>
<dbReference type="EMBL" id="BTRK01000006">
    <property type="protein sequence ID" value="GMR59284.1"/>
    <property type="molecule type" value="Genomic_DNA"/>
</dbReference>
<gene>
    <name evidence="2" type="ORF">PMAYCL1PPCAC_29479</name>
</gene>
<dbReference type="Proteomes" id="UP001328107">
    <property type="component" value="Unassembled WGS sequence"/>
</dbReference>
<proteinExistence type="predicted"/>
<evidence type="ECO:0000256" key="1">
    <source>
        <dbReference type="SAM" id="MobiDB-lite"/>
    </source>
</evidence>
<feature type="compositionally biased region" description="Basic and acidic residues" evidence="1">
    <location>
        <begin position="150"/>
        <end position="161"/>
    </location>
</feature>
<keyword evidence="3" id="KW-1185">Reference proteome</keyword>
<accession>A0AAN5DA40</accession>
<comment type="caution">
    <text evidence="2">The sequence shown here is derived from an EMBL/GenBank/DDBJ whole genome shotgun (WGS) entry which is preliminary data.</text>
</comment>